<dbReference type="EMBL" id="GBXM01091732">
    <property type="protein sequence ID" value="JAH16845.1"/>
    <property type="molecule type" value="Transcribed_RNA"/>
</dbReference>
<proteinExistence type="predicted"/>
<organism evidence="1">
    <name type="scientific">Anguilla anguilla</name>
    <name type="common">European freshwater eel</name>
    <name type="synonym">Muraena anguilla</name>
    <dbReference type="NCBI Taxonomy" id="7936"/>
    <lineage>
        <taxon>Eukaryota</taxon>
        <taxon>Metazoa</taxon>
        <taxon>Chordata</taxon>
        <taxon>Craniata</taxon>
        <taxon>Vertebrata</taxon>
        <taxon>Euteleostomi</taxon>
        <taxon>Actinopterygii</taxon>
        <taxon>Neopterygii</taxon>
        <taxon>Teleostei</taxon>
        <taxon>Anguilliformes</taxon>
        <taxon>Anguillidae</taxon>
        <taxon>Anguilla</taxon>
    </lineage>
</organism>
<dbReference type="EMBL" id="GBXM01096741">
    <property type="protein sequence ID" value="JAH11836.1"/>
    <property type="molecule type" value="Transcribed_RNA"/>
</dbReference>
<protein>
    <submittedName>
        <fullName evidence="1">Uncharacterized protein</fullName>
    </submittedName>
</protein>
<name>A0A0E9QKI3_ANGAN</name>
<accession>A0A0E9QKI3</accession>
<dbReference type="EMBL" id="GBXM01086644">
    <property type="protein sequence ID" value="JAH21933.1"/>
    <property type="molecule type" value="Transcribed_RNA"/>
</dbReference>
<dbReference type="AlphaFoldDB" id="A0A0E9QKI3"/>
<reference evidence="1" key="2">
    <citation type="journal article" date="2015" name="Fish Shellfish Immunol.">
        <title>Early steps in the European eel (Anguilla anguilla)-Vibrio vulnificus interaction in the gills: Role of the RtxA13 toxin.</title>
        <authorList>
            <person name="Callol A."/>
            <person name="Pajuelo D."/>
            <person name="Ebbesson L."/>
            <person name="Teles M."/>
            <person name="MacKenzie S."/>
            <person name="Amaro C."/>
        </authorList>
    </citation>
    <scope>NUCLEOTIDE SEQUENCE</scope>
</reference>
<evidence type="ECO:0000313" key="1">
    <source>
        <dbReference type="EMBL" id="JAH16845.1"/>
    </source>
</evidence>
<dbReference type="EMBL" id="GBXM01066160">
    <property type="protein sequence ID" value="JAH42417.1"/>
    <property type="molecule type" value="Transcribed_RNA"/>
</dbReference>
<sequence length="37" mass="4138">MRCKRKQPATPHVSKDSRRCACSQNSSVEVMHECGCS</sequence>
<reference evidence="1" key="1">
    <citation type="submission" date="2014-11" db="EMBL/GenBank/DDBJ databases">
        <authorList>
            <person name="Amaro Gonzalez C."/>
        </authorList>
    </citation>
    <scope>NUCLEOTIDE SEQUENCE</scope>
</reference>